<evidence type="ECO:0000256" key="1">
    <source>
        <dbReference type="ARBA" id="ARBA00004651"/>
    </source>
</evidence>
<dbReference type="AlphaFoldDB" id="A0A8J7YK18"/>
<dbReference type="GO" id="GO:0015658">
    <property type="term" value="F:branched-chain amino acid transmembrane transporter activity"/>
    <property type="evidence" value="ECO:0007669"/>
    <property type="project" value="InterPro"/>
</dbReference>
<proteinExistence type="predicted"/>
<organism evidence="7 8">
    <name type="scientific">Candidatus Sysuiplasma superficiale</name>
    <dbReference type="NCBI Taxonomy" id="2823368"/>
    <lineage>
        <taxon>Archaea</taxon>
        <taxon>Methanobacteriati</taxon>
        <taxon>Thermoplasmatota</taxon>
        <taxon>Thermoplasmata</taxon>
        <taxon>Candidatus Sysuiplasmatales</taxon>
        <taxon>Candidatus Sysuiplasmataceae</taxon>
        <taxon>Candidatus Sysuiplasma</taxon>
    </lineage>
</organism>
<dbReference type="PANTHER" id="PTHR30482">
    <property type="entry name" value="HIGH-AFFINITY BRANCHED-CHAIN AMINO ACID TRANSPORT SYSTEM PERMEASE"/>
    <property type="match status" value="1"/>
</dbReference>
<dbReference type="EMBL" id="JAGVSJ010000015">
    <property type="protein sequence ID" value="MBX8632137.1"/>
    <property type="molecule type" value="Genomic_DNA"/>
</dbReference>
<evidence type="ECO:0000313" key="7">
    <source>
        <dbReference type="EMBL" id="MBX8632137.1"/>
    </source>
</evidence>
<dbReference type="Proteomes" id="UP000716004">
    <property type="component" value="Unassembled WGS sequence"/>
</dbReference>
<protein>
    <submittedName>
        <fullName evidence="7">Branched-chain amino acid ABC transporter permease</fullName>
    </submittedName>
</protein>
<gene>
    <name evidence="7" type="ORF">J9259_06440</name>
</gene>
<feature type="transmembrane region" description="Helical" evidence="6">
    <location>
        <begin position="91"/>
        <end position="113"/>
    </location>
</feature>
<feature type="transmembrane region" description="Helical" evidence="6">
    <location>
        <begin position="247"/>
        <end position="272"/>
    </location>
</feature>
<dbReference type="InterPro" id="IPR043428">
    <property type="entry name" value="LivM-like"/>
</dbReference>
<feature type="transmembrane region" description="Helical" evidence="6">
    <location>
        <begin position="119"/>
        <end position="141"/>
    </location>
</feature>
<evidence type="ECO:0000313" key="8">
    <source>
        <dbReference type="Proteomes" id="UP000716004"/>
    </source>
</evidence>
<dbReference type="GO" id="GO:0005886">
    <property type="term" value="C:plasma membrane"/>
    <property type="evidence" value="ECO:0007669"/>
    <property type="project" value="UniProtKB-SubCell"/>
</dbReference>
<dbReference type="InterPro" id="IPR001851">
    <property type="entry name" value="ABC_transp_permease"/>
</dbReference>
<dbReference type="CDD" id="cd06581">
    <property type="entry name" value="TM_PBP1_LivM_like"/>
    <property type="match status" value="1"/>
</dbReference>
<dbReference type="PANTHER" id="PTHR30482:SF10">
    <property type="entry name" value="HIGH-AFFINITY BRANCHED-CHAIN AMINO ACID TRANSPORT PROTEIN BRAE"/>
    <property type="match status" value="1"/>
</dbReference>
<evidence type="ECO:0000256" key="2">
    <source>
        <dbReference type="ARBA" id="ARBA00022475"/>
    </source>
</evidence>
<feature type="transmembrane region" description="Helical" evidence="6">
    <location>
        <begin position="278"/>
        <end position="301"/>
    </location>
</feature>
<evidence type="ECO:0000256" key="5">
    <source>
        <dbReference type="ARBA" id="ARBA00023136"/>
    </source>
</evidence>
<evidence type="ECO:0000256" key="3">
    <source>
        <dbReference type="ARBA" id="ARBA00022692"/>
    </source>
</evidence>
<evidence type="ECO:0000256" key="4">
    <source>
        <dbReference type="ARBA" id="ARBA00022989"/>
    </source>
</evidence>
<name>A0A8J7YK18_9ARCH</name>
<feature type="transmembrane region" description="Helical" evidence="6">
    <location>
        <begin position="162"/>
        <end position="184"/>
    </location>
</feature>
<sequence length="317" mass="33847">MNFKKWLTTDRKGLGKDAAALALPLALIFALGPVITGNQSILMELAVFIILADALNIIYGFTGYLPFGFGVFFGTGAYGTAIMISHYNFPVAAALAVGCVASLVLSLVFTPLLRLSGPYFAIASLAAFEVVYLVVGNTELTSLTGGPYGLSFIKAYSPNTDYAVTAVVAVFSAIIVLLISRSLFGTALKAIREDRFAVELAGVNSLLYRNYAWFLSALMSGLAGGLYGWYLGFFYPDAVFSLTEFSVLVIVFVVFGGKGTLFGPIVGTAALFALYEFIVLYFSGLLLIVFGILLILLILFLPNGVVPVVRKVYGGIT</sequence>
<keyword evidence="3 6" id="KW-0812">Transmembrane</keyword>
<feature type="transmembrane region" description="Helical" evidence="6">
    <location>
        <begin position="211"/>
        <end position="235"/>
    </location>
</feature>
<accession>A0A8J7YK18</accession>
<feature type="transmembrane region" description="Helical" evidence="6">
    <location>
        <begin position="21"/>
        <end position="51"/>
    </location>
</feature>
<keyword evidence="4 6" id="KW-1133">Transmembrane helix</keyword>
<feature type="transmembrane region" description="Helical" evidence="6">
    <location>
        <begin position="57"/>
        <end position="79"/>
    </location>
</feature>
<comment type="caution">
    <text evidence="7">The sequence shown here is derived from an EMBL/GenBank/DDBJ whole genome shotgun (WGS) entry which is preliminary data.</text>
</comment>
<evidence type="ECO:0000256" key="6">
    <source>
        <dbReference type="SAM" id="Phobius"/>
    </source>
</evidence>
<reference evidence="7" key="1">
    <citation type="submission" date="2021-04" db="EMBL/GenBank/DDBJ databases">
        <title>Genomic insights into ecological role and evolution of a novel Thermoplasmata order Candidatus Sysuiplasmatales.</title>
        <authorList>
            <person name="Yuan Y."/>
        </authorList>
    </citation>
    <scope>NUCLEOTIDE SEQUENCE</scope>
    <source>
        <strain evidence="7">YP2-bin.285</strain>
    </source>
</reference>
<dbReference type="Pfam" id="PF02653">
    <property type="entry name" value="BPD_transp_2"/>
    <property type="match status" value="1"/>
</dbReference>
<keyword evidence="5 6" id="KW-0472">Membrane</keyword>
<keyword evidence="2" id="KW-1003">Cell membrane</keyword>
<comment type="subcellular location">
    <subcellularLocation>
        <location evidence="1">Cell membrane</location>
        <topology evidence="1">Multi-pass membrane protein</topology>
    </subcellularLocation>
</comment>